<proteinExistence type="predicted"/>
<dbReference type="EMBL" id="VSSQ01095339">
    <property type="protein sequence ID" value="MPN39490.1"/>
    <property type="molecule type" value="Genomic_DNA"/>
</dbReference>
<protein>
    <submittedName>
        <fullName evidence="1">Uncharacterized protein</fullName>
    </submittedName>
</protein>
<evidence type="ECO:0000313" key="1">
    <source>
        <dbReference type="EMBL" id="MPN39490.1"/>
    </source>
</evidence>
<comment type="caution">
    <text evidence="1">The sequence shown here is derived from an EMBL/GenBank/DDBJ whole genome shotgun (WGS) entry which is preliminary data.</text>
</comment>
<accession>A0A645HL63</accession>
<name>A0A645HL63_9ZZZZ</name>
<gene>
    <name evidence="1" type="ORF">SDC9_187018</name>
</gene>
<reference evidence="1" key="1">
    <citation type="submission" date="2019-08" db="EMBL/GenBank/DDBJ databases">
        <authorList>
            <person name="Kucharzyk K."/>
            <person name="Murdoch R.W."/>
            <person name="Higgins S."/>
            <person name="Loffler F."/>
        </authorList>
    </citation>
    <scope>NUCLEOTIDE SEQUENCE</scope>
</reference>
<organism evidence="1">
    <name type="scientific">bioreactor metagenome</name>
    <dbReference type="NCBI Taxonomy" id="1076179"/>
    <lineage>
        <taxon>unclassified sequences</taxon>
        <taxon>metagenomes</taxon>
        <taxon>ecological metagenomes</taxon>
    </lineage>
</organism>
<dbReference type="AlphaFoldDB" id="A0A645HL63"/>
<sequence length="114" mass="12832">MANHVFAMEEIKTNLVDLSQHFNGMTQTGLGATRQVNLGDIAGDNRFGVKADTGQEHFHLFDGGVLALIKNDERIVECTSAHIGQRCNFNDVTFNQLFNLLKTEHFEQRVIQRS</sequence>